<keyword evidence="1" id="KW-0256">Endoplasmic reticulum</keyword>
<comment type="function">
    <text evidence="2">Catalyzes the oxidative cleavage of heme at the alpha-methene bridge carbon, released as carbon monoxide (CO), to generate biliverdin IXalpha, while releasing the central heme iron chelate as ferrous iron.</text>
</comment>
<dbReference type="SUPFAM" id="SSF48613">
    <property type="entry name" value="Heme oxygenase-like"/>
    <property type="match status" value="1"/>
</dbReference>
<evidence type="ECO:0000256" key="1">
    <source>
        <dbReference type="ARBA" id="ARBA00022824"/>
    </source>
</evidence>
<dbReference type="GO" id="GO:0020037">
    <property type="term" value="F:heme binding"/>
    <property type="evidence" value="ECO:0007669"/>
    <property type="project" value="TreeGrafter"/>
</dbReference>
<accession>A0AA41N3Y9</accession>
<dbReference type="Gene3D" id="1.20.910.10">
    <property type="entry name" value="Heme oxygenase-like"/>
    <property type="match status" value="1"/>
</dbReference>
<organism evidence="7 8">
    <name type="scientific">Sciurus carolinensis</name>
    <name type="common">Eastern gray squirrel</name>
    <dbReference type="NCBI Taxonomy" id="30640"/>
    <lineage>
        <taxon>Eukaryota</taxon>
        <taxon>Metazoa</taxon>
        <taxon>Chordata</taxon>
        <taxon>Craniata</taxon>
        <taxon>Vertebrata</taxon>
        <taxon>Euteleostomi</taxon>
        <taxon>Mammalia</taxon>
        <taxon>Eutheria</taxon>
        <taxon>Euarchontoglires</taxon>
        <taxon>Glires</taxon>
        <taxon>Rodentia</taxon>
        <taxon>Sciuromorpha</taxon>
        <taxon>Sciuridae</taxon>
        <taxon>Sciurinae</taxon>
        <taxon>Sciurini</taxon>
        <taxon>Sciurus</taxon>
    </lineage>
</organism>
<evidence type="ECO:0000313" key="8">
    <source>
        <dbReference type="Proteomes" id="UP001166674"/>
    </source>
</evidence>
<evidence type="ECO:0000256" key="4">
    <source>
        <dbReference type="ARBA" id="ARBA00040247"/>
    </source>
</evidence>
<dbReference type="PANTHER" id="PTHR10720:SF1">
    <property type="entry name" value="HEME OXYGENASE 1"/>
    <property type="match status" value="1"/>
</dbReference>
<dbReference type="GO" id="GO:0006979">
    <property type="term" value="P:response to oxidative stress"/>
    <property type="evidence" value="ECO:0007669"/>
    <property type="project" value="TreeGrafter"/>
</dbReference>
<gene>
    <name evidence="7" type="ORF">SUZIE_172405</name>
</gene>
<keyword evidence="8" id="KW-1185">Reference proteome</keyword>
<dbReference type="InterPro" id="IPR016084">
    <property type="entry name" value="Haem_Oase-like_multi-hlx"/>
</dbReference>
<dbReference type="Proteomes" id="UP001166674">
    <property type="component" value="Unassembled WGS sequence"/>
</dbReference>
<protein>
    <recommendedName>
        <fullName evidence="4">Heme oxygenase 1</fullName>
    </recommendedName>
</protein>
<comment type="subunit">
    <text evidence="5">Homodimer and higher order homooligomer. Oligomerization is crucial for its stability and function in the endoplasmic reticulum. Interacts with FLVCR2; this interaction is potentiated in the presence of heme.</text>
</comment>
<dbReference type="GO" id="GO:0005789">
    <property type="term" value="C:endoplasmic reticulum membrane"/>
    <property type="evidence" value="ECO:0007669"/>
    <property type="project" value="UniProtKB-SubCell"/>
</dbReference>
<name>A0AA41N3Y9_SCICA</name>
<comment type="subcellular location">
    <subcellularLocation>
        <location evidence="3">Endoplasmic reticulum membrane</location>
        <topology evidence="3">Single-pass type IV membrane protein</topology>
        <orientation evidence="3">Cytoplasmic side</orientation>
    </subcellularLocation>
</comment>
<dbReference type="GO" id="GO:0042167">
    <property type="term" value="P:heme catabolic process"/>
    <property type="evidence" value="ECO:0007669"/>
    <property type="project" value="TreeGrafter"/>
</dbReference>
<dbReference type="PRINTS" id="PR00088">
    <property type="entry name" value="HAEMOXYGNASE"/>
</dbReference>
<evidence type="ECO:0000256" key="2">
    <source>
        <dbReference type="ARBA" id="ARBA00037361"/>
    </source>
</evidence>
<dbReference type="EMBL" id="JAATJV010386553">
    <property type="protein sequence ID" value="MBZ3883330.1"/>
    <property type="molecule type" value="Genomic_DNA"/>
</dbReference>
<dbReference type="AlphaFoldDB" id="A0AA41N3Y9"/>
<proteinExistence type="predicted"/>
<dbReference type="Pfam" id="PF01126">
    <property type="entry name" value="Heme_oxygenase"/>
    <property type="match status" value="1"/>
</dbReference>
<evidence type="ECO:0000256" key="3">
    <source>
        <dbReference type="ARBA" id="ARBA00037869"/>
    </source>
</evidence>
<evidence type="ECO:0000256" key="5">
    <source>
        <dbReference type="ARBA" id="ARBA00046441"/>
    </source>
</evidence>
<comment type="caution">
    <text evidence="7">The sequence shown here is derived from an EMBL/GenBank/DDBJ whole genome shotgun (WGS) entry which is preliminary data.</text>
</comment>
<reference evidence="7" key="1">
    <citation type="submission" date="2020-03" db="EMBL/GenBank/DDBJ databases">
        <title>Studies in the Genomics of Life Span.</title>
        <authorList>
            <person name="Glass D."/>
        </authorList>
    </citation>
    <scope>NUCLEOTIDE SEQUENCE</scope>
    <source>
        <strain evidence="7">SUZIE</strain>
        <tissue evidence="7">Muscle</tissue>
    </source>
</reference>
<evidence type="ECO:0000313" key="7">
    <source>
        <dbReference type="EMBL" id="MBZ3883330.1"/>
    </source>
</evidence>
<dbReference type="PANTHER" id="PTHR10720">
    <property type="entry name" value="HEME OXYGENASE"/>
    <property type="match status" value="1"/>
</dbReference>
<dbReference type="GO" id="GO:0004392">
    <property type="term" value="F:heme oxygenase (decyclizing) activity"/>
    <property type="evidence" value="ECO:0007669"/>
    <property type="project" value="UniProtKB-EC"/>
</dbReference>
<dbReference type="InterPro" id="IPR002051">
    <property type="entry name" value="Haem_Oase"/>
</dbReference>
<dbReference type="GO" id="GO:0006788">
    <property type="term" value="P:heme oxidation"/>
    <property type="evidence" value="ECO:0007669"/>
    <property type="project" value="InterPro"/>
</dbReference>
<dbReference type="InterPro" id="IPR016053">
    <property type="entry name" value="Haem_Oase-like"/>
</dbReference>
<sequence length="136" mass="15182">MALHLPSSSEGLAFFIFPHITSATKFKQLYCSHMNPQEKTPEVRQRVIKEAKTVFLLHIQLFEELQELLMKDPEDQSPLQALGLHHHASSWVHSSTSAETPGGKPLINSFSQALLIQWVLTVQLSGGQGCQGFYAL</sequence>
<evidence type="ECO:0000256" key="6">
    <source>
        <dbReference type="ARBA" id="ARBA00047547"/>
    </source>
</evidence>
<comment type="catalytic activity">
    <reaction evidence="6">
        <text>heme b + 3 reduced [NADPH--hemoprotein reductase] + 3 O2 = biliverdin IXalpha + CO + Fe(2+) + 3 oxidized [NADPH--hemoprotein reductase] + 3 H2O + H(+)</text>
        <dbReference type="Rhea" id="RHEA:21764"/>
        <dbReference type="Rhea" id="RHEA-COMP:11964"/>
        <dbReference type="Rhea" id="RHEA-COMP:11965"/>
        <dbReference type="ChEBI" id="CHEBI:15377"/>
        <dbReference type="ChEBI" id="CHEBI:15378"/>
        <dbReference type="ChEBI" id="CHEBI:15379"/>
        <dbReference type="ChEBI" id="CHEBI:17245"/>
        <dbReference type="ChEBI" id="CHEBI:29033"/>
        <dbReference type="ChEBI" id="CHEBI:57618"/>
        <dbReference type="ChEBI" id="CHEBI:57991"/>
        <dbReference type="ChEBI" id="CHEBI:58210"/>
        <dbReference type="ChEBI" id="CHEBI:60344"/>
        <dbReference type="EC" id="1.14.14.18"/>
    </reaction>
    <physiologicalReaction direction="left-to-right" evidence="6">
        <dbReference type="Rhea" id="RHEA:21765"/>
    </physiologicalReaction>
</comment>